<feature type="region of interest" description="Disordered" evidence="1">
    <location>
        <begin position="14"/>
        <end position="81"/>
    </location>
</feature>
<organism evidence="3 4">
    <name type="scientific">Streptomyces stramineus</name>
    <dbReference type="NCBI Taxonomy" id="173861"/>
    <lineage>
        <taxon>Bacteria</taxon>
        <taxon>Bacillati</taxon>
        <taxon>Actinomycetota</taxon>
        <taxon>Actinomycetes</taxon>
        <taxon>Kitasatosporales</taxon>
        <taxon>Streptomycetaceae</taxon>
        <taxon>Streptomyces</taxon>
    </lineage>
</organism>
<evidence type="ECO:0000256" key="1">
    <source>
        <dbReference type="SAM" id="MobiDB-lite"/>
    </source>
</evidence>
<keyword evidence="2" id="KW-0732">Signal</keyword>
<feature type="compositionally biased region" description="Pro residues" evidence="1">
    <location>
        <begin position="66"/>
        <end position="78"/>
    </location>
</feature>
<feature type="signal peptide" evidence="2">
    <location>
        <begin position="1"/>
        <end position="20"/>
    </location>
</feature>
<proteinExistence type="predicted"/>
<comment type="caution">
    <text evidence="3">The sequence shown here is derived from an EMBL/GenBank/DDBJ whole genome shotgun (WGS) entry which is preliminary data.</text>
</comment>
<protein>
    <submittedName>
        <fullName evidence="3">Uncharacterized protein</fullName>
    </submittedName>
</protein>
<dbReference type="EMBL" id="BAAAHB010000056">
    <property type="protein sequence ID" value="GAA0477636.1"/>
    <property type="molecule type" value="Genomic_DNA"/>
</dbReference>
<feature type="chain" id="PRO_5045197884" evidence="2">
    <location>
        <begin position="21"/>
        <end position="105"/>
    </location>
</feature>
<evidence type="ECO:0000256" key="2">
    <source>
        <dbReference type="SAM" id="SignalP"/>
    </source>
</evidence>
<dbReference type="Proteomes" id="UP001499895">
    <property type="component" value="Unassembled WGS sequence"/>
</dbReference>
<sequence length="105" mass="10755">MLISVLLMITGGAPTATAHAGEPETNSLSTSLPTESAPLDEFAGSPAVPVAARTGHGRRPGRTGPPRSPAPACGPPRAPFSLRPLRLVNGMEQAAAQGRHTILRC</sequence>
<evidence type="ECO:0000313" key="3">
    <source>
        <dbReference type="EMBL" id="GAA0477636.1"/>
    </source>
</evidence>
<reference evidence="4" key="1">
    <citation type="journal article" date="2019" name="Int. J. Syst. Evol. Microbiol.">
        <title>The Global Catalogue of Microorganisms (GCM) 10K type strain sequencing project: providing services to taxonomists for standard genome sequencing and annotation.</title>
        <authorList>
            <consortium name="The Broad Institute Genomics Platform"/>
            <consortium name="The Broad Institute Genome Sequencing Center for Infectious Disease"/>
            <person name="Wu L."/>
            <person name="Ma J."/>
        </authorList>
    </citation>
    <scope>NUCLEOTIDE SEQUENCE [LARGE SCALE GENOMIC DNA]</scope>
    <source>
        <strain evidence="4">JCM 10649</strain>
    </source>
</reference>
<feature type="compositionally biased region" description="Low complexity" evidence="1">
    <location>
        <begin position="14"/>
        <end position="25"/>
    </location>
</feature>
<keyword evidence="4" id="KW-1185">Reference proteome</keyword>
<gene>
    <name evidence="3" type="ORF">GCM10009544_44480</name>
</gene>
<accession>A0ABP3KE58</accession>
<evidence type="ECO:0000313" key="4">
    <source>
        <dbReference type="Proteomes" id="UP001499895"/>
    </source>
</evidence>
<name>A0ABP3KE58_9ACTN</name>